<accession>A0A232F8I7</accession>
<keyword evidence="1" id="KW-0862">Zinc</keyword>
<dbReference type="EMBL" id="NNAY01000657">
    <property type="protein sequence ID" value="OXU27151.1"/>
    <property type="molecule type" value="Genomic_DNA"/>
</dbReference>
<evidence type="ECO:0000313" key="4">
    <source>
        <dbReference type="EMBL" id="OXU27151.1"/>
    </source>
</evidence>
<dbReference type="InterPro" id="IPR013087">
    <property type="entry name" value="Znf_C2H2_type"/>
</dbReference>
<proteinExistence type="predicted"/>
<feature type="compositionally biased region" description="Acidic residues" evidence="2">
    <location>
        <begin position="224"/>
        <end position="234"/>
    </location>
</feature>
<comment type="caution">
    <text evidence="4">The sequence shown here is derived from an EMBL/GenBank/DDBJ whole genome shotgun (WGS) entry which is preliminary data.</text>
</comment>
<sequence length="355" mass="40616">MFSNTAESIKIVDENMVFNNAEDVERLKTLSSTGNLPQRAEGLESLNDHTSSKSRNVVKKFARLYCRSCDKDVGLNVVVNSKIKTVCNECSKPMIFICNLCKINFDCLHNVYVHLKRSCKSVPAKFKCPECSYRAKRQNHLNRHIKVHMTKKCPECGKIIRNYTDFSRHQSNCLYEFDSESFVNVLTCDICGFFTKRKDNLLLTNCLLAIHKSRPYPAHAKVEENEEEEEEEDLEGKKEQPSVGPDISVTRKRKRQKGRKCQYLPLPNAQSMSSRFYNSTTTKRALNQVYINSNLRFSSTETCHADITSGTRGDSSQLREGERSLLCTELALKAWLISIRRRLAENLCAMQSSPD</sequence>
<evidence type="ECO:0000259" key="3">
    <source>
        <dbReference type="PROSITE" id="PS50157"/>
    </source>
</evidence>
<dbReference type="InterPro" id="IPR036236">
    <property type="entry name" value="Znf_C2H2_sf"/>
</dbReference>
<dbReference type="SMART" id="SM00355">
    <property type="entry name" value="ZnF_C2H2"/>
    <property type="match status" value="2"/>
</dbReference>
<dbReference type="Proteomes" id="UP000215335">
    <property type="component" value="Unassembled WGS sequence"/>
</dbReference>
<dbReference type="Gene3D" id="3.30.160.60">
    <property type="entry name" value="Classic Zinc Finger"/>
    <property type="match status" value="1"/>
</dbReference>
<dbReference type="PROSITE" id="PS50157">
    <property type="entry name" value="ZINC_FINGER_C2H2_2"/>
    <property type="match status" value="1"/>
</dbReference>
<evidence type="ECO:0000313" key="5">
    <source>
        <dbReference type="Proteomes" id="UP000215335"/>
    </source>
</evidence>
<dbReference type="SUPFAM" id="SSF57667">
    <property type="entry name" value="beta-beta-alpha zinc fingers"/>
    <property type="match status" value="1"/>
</dbReference>
<dbReference type="AlphaFoldDB" id="A0A232F8I7"/>
<feature type="non-terminal residue" evidence="4">
    <location>
        <position position="355"/>
    </location>
</feature>
<keyword evidence="5" id="KW-1185">Reference proteome</keyword>
<feature type="domain" description="C2H2-type" evidence="3">
    <location>
        <begin position="126"/>
        <end position="153"/>
    </location>
</feature>
<feature type="region of interest" description="Disordered" evidence="2">
    <location>
        <begin position="218"/>
        <end position="258"/>
    </location>
</feature>
<dbReference type="Pfam" id="PF13909">
    <property type="entry name" value="zf-H2C2_5"/>
    <property type="match status" value="1"/>
</dbReference>
<gene>
    <name evidence="4" type="ORF">TSAR_003656</name>
</gene>
<name>A0A232F8I7_9HYME</name>
<organism evidence="4 5">
    <name type="scientific">Trichomalopsis sarcophagae</name>
    <dbReference type="NCBI Taxonomy" id="543379"/>
    <lineage>
        <taxon>Eukaryota</taxon>
        <taxon>Metazoa</taxon>
        <taxon>Ecdysozoa</taxon>
        <taxon>Arthropoda</taxon>
        <taxon>Hexapoda</taxon>
        <taxon>Insecta</taxon>
        <taxon>Pterygota</taxon>
        <taxon>Neoptera</taxon>
        <taxon>Endopterygota</taxon>
        <taxon>Hymenoptera</taxon>
        <taxon>Apocrita</taxon>
        <taxon>Proctotrupomorpha</taxon>
        <taxon>Chalcidoidea</taxon>
        <taxon>Pteromalidae</taxon>
        <taxon>Pteromalinae</taxon>
        <taxon>Trichomalopsis</taxon>
    </lineage>
</organism>
<protein>
    <recommendedName>
        <fullName evidence="3">C2H2-type domain-containing protein</fullName>
    </recommendedName>
</protein>
<reference evidence="4 5" key="1">
    <citation type="journal article" date="2017" name="Curr. Biol.">
        <title>The Evolution of Venom by Co-option of Single-Copy Genes.</title>
        <authorList>
            <person name="Martinson E.O."/>
            <person name="Mrinalini"/>
            <person name="Kelkar Y.D."/>
            <person name="Chang C.H."/>
            <person name="Werren J.H."/>
        </authorList>
    </citation>
    <scope>NUCLEOTIDE SEQUENCE [LARGE SCALE GENOMIC DNA]</scope>
    <source>
        <strain evidence="4 5">Alberta</strain>
        <tissue evidence="4">Whole body</tissue>
    </source>
</reference>
<keyword evidence="1" id="KW-0863">Zinc-finger</keyword>
<keyword evidence="1" id="KW-0479">Metal-binding</keyword>
<evidence type="ECO:0000256" key="2">
    <source>
        <dbReference type="SAM" id="MobiDB-lite"/>
    </source>
</evidence>
<dbReference type="GO" id="GO:0008270">
    <property type="term" value="F:zinc ion binding"/>
    <property type="evidence" value="ECO:0007669"/>
    <property type="project" value="UniProtKB-KW"/>
</dbReference>
<evidence type="ECO:0000256" key="1">
    <source>
        <dbReference type="PROSITE-ProRule" id="PRU00042"/>
    </source>
</evidence>